<dbReference type="GO" id="GO:0055129">
    <property type="term" value="P:L-proline biosynthetic process"/>
    <property type="evidence" value="ECO:0007669"/>
    <property type="project" value="UniProtKB-UniRule"/>
</dbReference>
<comment type="catalytic activity">
    <reaction evidence="8">
        <text>L-proline + NAD(+) = (S)-1-pyrroline-5-carboxylate + NADH + 2 H(+)</text>
        <dbReference type="Rhea" id="RHEA:14105"/>
        <dbReference type="ChEBI" id="CHEBI:15378"/>
        <dbReference type="ChEBI" id="CHEBI:17388"/>
        <dbReference type="ChEBI" id="CHEBI:57540"/>
        <dbReference type="ChEBI" id="CHEBI:57945"/>
        <dbReference type="ChEBI" id="CHEBI:60039"/>
        <dbReference type="EC" id="1.5.1.2"/>
    </reaction>
</comment>
<dbReference type="Pfam" id="PF03807">
    <property type="entry name" value="F420_oxidored"/>
    <property type="match status" value="1"/>
</dbReference>
<comment type="function">
    <text evidence="8">Catalyzes the reduction of 1-pyrroline-5-carboxylate (PCA) to L-proline.</text>
</comment>
<evidence type="ECO:0000256" key="2">
    <source>
        <dbReference type="ARBA" id="ARBA00005525"/>
    </source>
</evidence>
<comment type="subcellular location">
    <subcellularLocation>
        <location evidence="1 8">Cytoplasm</location>
    </subcellularLocation>
</comment>
<accession>A0AA86MX14</accession>
<keyword evidence="14" id="KW-1185">Reference proteome</keyword>
<dbReference type="Proteomes" id="UP001179121">
    <property type="component" value="Chromosome"/>
</dbReference>
<evidence type="ECO:0000259" key="12">
    <source>
        <dbReference type="Pfam" id="PF14748"/>
    </source>
</evidence>
<dbReference type="EMBL" id="OX365700">
    <property type="protein sequence ID" value="CAI4030611.1"/>
    <property type="molecule type" value="Genomic_DNA"/>
</dbReference>
<dbReference type="InterPro" id="IPR036291">
    <property type="entry name" value="NAD(P)-bd_dom_sf"/>
</dbReference>
<comment type="catalytic activity">
    <reaction evidence="8">
        <text>L-proline + NADP(+) = (S)-1-pyrroline-5-carboxylate + NADPH + 2 H(+)</text>
        <dbReference type="Rhea" id="RHEA:14109"/>
        <dbReference type="ChEBI" id="CHEBI:15378"/>
        <dbReference type="ChEBI" id="CHEBI:17388"/>
        <dbReference type="ChEBI" id="CHEBI:57783"/>
        <dbReference type="ChEBI" id="CHEBI:58349"/>
        <dbReference type="ChEBI" id="CHEBI:60039"/>
        <dbReference type="EC" id="1.5.1.2"/>
    </reaction>
</comment>
<dbReference type="GO" id="GO:0004735">
    <property type="term" value="F:pyrroline-5-carboxylate reductase activity"/>
    <property type="evidence" value="ECO:0007669"/>
    <property type="project" value="UniProtKB-UniRule"/>
</dbReference>
<keyword evidence="6 8" id="KW-0521">NADP</keyword>
<dbReference type="PIRSF" id="PIRSF000193">
    <property type="entry name" value="Pyrrol-5-carb_rd"/>
    <property type="match status" value="1"/>
</dbReference>
<keyword evidence="5 8" id="KW-0641">Proline biosynthesis</keyword>
<dbReference type="AlphaFoldDB" id="A0AA86MX14"/>
<evidence type="ECO:0000313" key="14">
    <source>
        <dbReference type="Proteomes" id="UP001179121"/>
    </source>
</evidence>
<dbReference type="EC" id="1.5.1.2" evidence="8 9"/>
<dbReference type="Pfam" id="PF14748">
    <property type="entry name" value="P5CR_dimer"/>
    <property type="match status" value="1"/>
</dbReference>
<comment type="similarity">
    <text evidence="2 8">Belongs to the pyrroline-5-carboxylate reductase family.</text>
</comment>
<proteinExistence type="inferred from homology"/>
<evidence type="ECO:0000256" key="8">
    <source>
        <dbReference type="HAMAP-Rule" id="MF_01925"/>
    </source>
</evidence>
<keyword evidence="3 8" id="KW-0963">Cytoplasm</keyword>
<gene>
    <name evidence="8" type="primary">proC</name>
    <name evidence="13" type="ORF">DNFV4_01039</name>
</gene>
<keyword evidence="4 8" id="KW-0028">Amino-acid biosynthesis</keyword>
<keyword evidence="7 8" id="KW-0560">Oxidoreductase</keyword>
<evidence type="ECO:0000256" key="4">
    <source>
        <dbReference type="ARBA" id="ARBA00022605"/>
    </source>
</evidence>
<dbReference type="GO" id="GO:0005737">
    <property type="term" value="C:cytoplasm"/>
    <property type="evidence" value="ECO:0007669"/>
    <property type="project" value="UniProtKB-SubCell"/>
</dbReference>
<dbReference type="InterPro" id="IPR029036">
    <property type="entry name" value="P5CR_dimer"/>
</dbReference>
<feature type="domain" description="Pyrroline-5-carboxylate reductase dimerisation" evidence="12">
    <location>
        <begin position="166"/>
        <end position="270"/>
    </location>
</feature>
<dbReference type="PANTHER" id="PTHR11645:SF0">
    <property type="entry name" value="PYRROLINE-5-CARBOXYLATE REDUCTASE 3"/>
    <property type="match status" value="1"/>
</dbReference>
<feature type="binding site" evidence="10">
    <location>
        <begin position="75"/>
        <end position="78"/>
    </location>
    <ligand>
        <name>NADP(+)</name>
        <dbReference type="ChEBI" id="CHEBI:58349"/>
    </ligand>
</feature>
<feature type="domain" description="Pyrroline-5-carboxylate reductase catalytic N-terminal" evidence="11">
    <location>
        <begin position="10"/>
        <end position="103"/>
    </location>
</feature>
<dbReference type="InterPro" id="IPR008927">
    <property type="entry name" value="6-PGluconate_DH-like_C_sf"/>
</dbReference>
<dbReference type="FunFam" id="1.10.3730.10:FF:000001">
    <property type="entry name" value="Pyrroline-5-carboxylate reductase"/>
    <property type="match status" value="1"/>
</dbReference>
<dbReference type="KEGG" id="nti:DNFV4_01039"/>
<evidence type="ECO:0000256" key="7">
    <source>
        <dbReference type="ARBA" id="ARBA00023002"/>
    </source>
</evidence>
<name>A0AA86MX14_9BACT</name>
<dbReference type="RefSeq" id="WP_289267594.1">
    <property type="nucleotide sequence ID" value="NZ_OX365700.1"/>
</dbReference>
<feature type="binding site" evidence="10">
    <location>
        <begin position="13"/>
        <end position="18"/>
    </location>
    <ligand>
        <name>NADP(+)</name>
        <dbReference type="ChEBI" id="CHEBI:58349"/>
    </ligand>
</feature>
<evidence type="ECO:0000259" key="11">
    <source>
        <dbReference type="Pfam" id="PF03807"/>
    </source>
</evidence>
<evidence type="ECO:0000256" key="5">
    <source>
        <dbReference type="ARBA" id="ARBA00022650"/>
    </source>
</evidence>
<dbReference type="SUPFAM" id="SSF48179">
    <property type="entry name" value="6-phosphogluconate dehydrogenase C-terminal domain-like"/>
    <property type="match status" value="1"/>
</dbReference>
<dbReference type="Gene3D" id="3.40.50.720">
    <property type="entry name" value="NAD(P)-binding Rossmann-like Domain"/>
    <property type="match status" value="1"/>
</dbReference>
<evidence type="ECO:0000256" key="1">
    <source>
        <dbReference type="ARBA" id="ARBA00004496"/>
    </source>
</evidence>
<reference evidence="13" key="1">
    <citation type="submission" date="2022-10" db="EMBL/GenBank/DDBJ databases">
        <authorList>
            <person name="Koch H."/>
        </authorList>
    </citation>
    <scope>NUCLEOTIDE SEQUENCE</scope>
    <source>
        <strain evidence="13">DNF</strain>
    </source>
</reference>
<organism evidence="13 14">
    <name type="scientific">Nitrospira tepida</name>
    <dbReference type="NCBI Taxonomy" id="2973512"/>
    <lineage>
        <taxon>Bacteria</taxon>
        <taxon>Pseudomonadati</taxon>
        <taxon>Nitrospirota</taxon>
        <taxon>Nitrospiria</taxon>
        <taxon>Nitrospirales</taxon>
        <taxon>Nitrospiraceae</taxon>
        <taxon>Nitrospira</taxon>
    </lineage>
</organism>
<evidence type="ECO:0000313" key="13">
    <source>
        <dbReference type="EMBL" id="CAI4030611.1"/>
    </source>
</evidence>
<dbReference type="PANTHER" id="PTHR11645">
    <property type="entry name" value="PYRROLINE-5-CARBOXYLATE REDUCTASE"/>
    <property type="match status" value="1"/>
</dbReference>
<sequence length="272" mass="28119">MSNTNRSGRLSVIGGGQMAEALIGGLLAAGRWTPEQITATDLSQGRRDVLHDRFGVGVGADNREAVAGTETVILAVKPQVVADVLEELRSCWNHHLVISIAAGIRLAWLRERVPADVRLIRVMPNAPALVGAGMSVLASHESATVDDERLALGLFESVGRAVVLEEELLDAVTGLSGSGPAYVCVALEALSDGGVKMGLPRASAQRLAAQTAVGAASLLLASGSSPSRWQETVLADCPPAARGIDALLRAQAGSALINAVSAATRRSRELGA</sequence>
<evidence type="ECO:0000256" key="3">
    <source>
        <dbReference type="ARBA" id="ARBA00022490"/>
    </source>
</evidence>
<dbReference type="HAMAP" id="MF_01925">
    <property type="entry name" value="P5C_reductase"/>
    <property type="match status" value="1"/>
</dbReference>
<feature type="binding site" evidence="10">
    <location>
        <position position="62"/>
    </location>
    <ligand>
        <name>NADPH</name>
        <dbReference type="ChEBI" id="CHEBI:57783"/>
    </ligand>
</feature>
<dbReference type="NCBIfam" id="TIGR00112">
    <property type="entry name" value="proC"/>
    <property type="match status" value="1"/>
</dbReference>
<dbReference type="InterPro" id="IPR028939">
    <property type="entry name" value="P5C_Rdtase_cat_N"/>
</dbReference>
<comment type="pathway">
    <text evidence="8">Amino-acid biosynthesis; L-proline biosynthesis; L-proline from L-glutamate 5-semialdehyde: step 1/1.</text>
</comment>
<protein>
    <recommendedName>
        <fullName evidence="8 9">Pyrroline-5-carboxylate reductase</fullName>
        <shortName evidence="8">P5C reductase</shortName>
        <shortName evidence="8">P5CR</shortName>
        <ecNumber evidence="8 9">1.5.1.2</ecNumber>
    </recommendedName>
    <alternativeName>
        <fullName evidence="8">PCA reductase</fullName>
    </alternativeName>
</protein>
<evidence type="ECO:0000256" key="10">
    <source>
        <dbReference type="PIRSR" id="PIRSR000193-1"/>
    </source>
</evidence>
<evidence type="ECO:0000256" key="6">
    <source>
        <dbReference type="ARBA" id="ARBA00022857"/>
    </source>
</evidence>
<evidence type="ECO:0000256" key="9">
    <source>
        <dbReference type="NCBIfam" id="TIGR00112"/>
    </source>
</evidence>
<dbReference type="FunFam" id="3.40.50.720:FF:000190">
    <property type="entry name" value="Pyrroline-5-carboxylate reductase"/>
    <property type="match status" value="1"/>
</dbReference>
<dbReference type="InterPro" id="IPR000304">
    <property type="entry name" value="Pyrroline-COOH_reductase"/>
</dbReference>
<dbReference type="Gene3D" id="1.10.3730.10">
    <property type="entry name" value="ProC C-terminal domain-like"/>
    <property type="match status" value="1"/>
</dbReference>
<dbReference type="SUPFAM" id="SSF51735">
    <property type="entry name" value="NAD(P)-binding Rossmann-fold domains"/>
    <property type="match status" value="1"/>
</dbReference>